<comment type="similarity">
    <text evidence="5 6">Belongs to the XseA family.</text>
</comment>
<evidence type="ECO:0000256" key="1">
    <source>
        <dbReference type="ARBA" id="ARBA00022490"/>
    </source>
</evidence>
<evidence type="ECO:0000259" key="7">
    <source>
        <dbReference type="Pfam" id="PF02601"/>
    </source>
</evidence>
<dbReference type="GO" id="GO:0003676">
    <property type="term" value="F:nucleic acid binding"/>
    <property type="evidence" value="ECO:0007669"/>
    <property type="project" value="InterPro"/>
</dbReference>
<evidence type="ECO:0000259" key="8">
    <source>
        <dbReference type="Pfam" id="PF13742"/>
    </source>
</evidence>
<evidence type="ECO:0000256" key="4">
    <source>
        <dbReference type="ARBA" id="ARBA00022839"/>
    </source>
</evidence>
<evidence type="ECO:0000256" key="2">
    <source>
        <dbReference type="ARBA" id="ARBA00022722"/>
    </source>
</evidence>
<dbReference type="AlphaFoldDB" id="A0A654KII7"/>
<accession>A0A654KII7</accession>
<comment type="catalytic activity">
    <reaction evidence="5 6">
        <text>Exonucleolytic cleavage in either 5'- to 3'- or 3'- to 5'-direction to yield nucleoside 5'-phosphates.</text>
        <dbReference type="EC" id="3.1.11.6"/>
    </reaction>
</comment>
<dbReference type="InterPro" id="IPR003753">
    <property type="entry name" value="Exonuc_VII_L"/>
</dbReference>
<organism evidence="9 10">
    <name type="scientific">Taylorella equigenitalis (strain MCE9)</name>
    <dbReference type="NCBI Taxonomy" id="937774"/>
    <lineage>
        <taxon>Bacteria</taxon>
        <taxon>Pseudomonadati</taxon>
        <taxon>Pseudomonadota</taxon>
        <taxon>Betaproteobacteria</taxon>
        <taxon>Burkholderiales</taxon>
        <taxon>Alcaligenaceae</taxon>
        <taxon>Taylorella</taxon>
    </lineage>
</organism>
<proteinExistence type="inferred from homology"/>
<dbReference type="GO" id="GO:0009318">
    <property type="term" value="C:exodeoxyribonuclease VII complex"/>
    <property type="evidence" value="ECO:0007669"/>
    <property type="project" value="UniProtKB-UniRule"/>
</dbReference>
<evidence type="ECO:0000256" key="5">
    <source>
        <dbReference type="HAMAP-Rule" id="MF_00378"/>
    </source>
</evidence>
<keyword evidence="4 5" id="KW-0269">Exonuclease</keyword>
<gene>
    <name evidence="5" type="primary">xseA</name>
    <name evidence="9" type="ordered locus">TEQUI_1374</name>
</gene>
<dbReference type="NCBIfam" id="TIGR00237">
    <property type="entry name" value="xseA"/>
    <property type="match status" value="1"/>
</dbReference>
<dbReference type="CDD" id="cd04489">
    <property type="entry name" value="ExoVII_LU_OBF"/>
    <property type="match status" value="1"/>
</dbReference>
<name>A0A654KII7_TAYEM</name>
<dbReference type="GO" id="GO:0006308">
    <property type="term" value="P:DNA catabolic process"/>
    <property type="evidence" value="ECO:0007669"/>
    <property type="project" value="UniProtKB-UniRule"/>
</dbReference>
<keyword evidence="3 5" id="KW-0378">Hydrolase</keyword>
<evidence type="ECO:0000256" key="6">
    <source>
        <dbReference type="RuleBase" id="RU004355"/>
    </source>
</evidence>
<protein>
    <recommendedName>
        <fullName evidence="5">Exodeoxyribonuclease 7 large subunit</fullName>
        <ecNumber evidence="5">3.1.11.6</ecNumber>
    </recommendedName>
    <alternativeName>
        <fullName evidence="5">Exodeoxyribonuclease VII large subunit</fullName>
        <shortName evidence="5">Exonuclease VII large subunit</shortName>
    </alternativeName>
</protein>
<comment type="subcellular location">
    <subcellularLocation>
        <location evidence="5 6">Cytoplasm</location>
    </subcellularLocation>
</comment>
<dbReference type="PANTHER" id="PTHR30008:SF0">
    <property type="entry name" value="EXODEOXYRIBONUCLEASE 7 LARGE SUBUNIT"/>
    <property type="match status" value="1"/>
</dbReference>
<sequence length="438" mass="48681">MNSDLFSSVDEGFETISNTEPLPKVYSVSELLMDLKSTLKNFFTDIKVVGEISGFKISSVGHAYFNLKDENGEVVKCSRFNYTRIPQKTNLRDGLLVEITGSLSVYTKNGDVQLIISKIEEQGKGTLHEQLEALKRKLSEEGIFNKKNDLNPPKFVKSVGIVSSLGAAALKDVLTTLNRRTPFIDVVIYPSLVQGEQAPGQMITALEKADSMEHDAILLVRGGGSIEDLWAFNDESLARKISELKTYIICGVGHEIDFSLADLASNHRAPTPTAAAEILSKSKDELNKDLVSKSDLLIKLIENYINNLGQTLDYKMEMLISPQNLIKIQLSQVDGYKTSLNFALDKKLTKAQNYLNNIHSELRSLFKFRFMEFRSIAKNLITSLKAYNPKGVLERGFALVYDSKGKLVKTARDVGDGELLKIEFADSAIRAQVPVSQD</sequence>
<dbReference type="EMBL" id="CP002456">
    <property type="protein sequence ID" value="ADU92288.1"/>
    <property type="molecule type" value="Genomic_DNA"/>
</dbReference>
<feature type="domain" description="OB-fold nucleic acid binding" evidence="8">
    <location>
        <begin position="26"/>
        <end position="120"/>
    </location>
</feature>
<dbReference type="InterPro" id="IPR025824">
    <property type="entry name" value="OB-fold_nuc-bd_dom"/>
</dbReference>
<dbReference type="Pfam" id="PF13742">
    <property type="entry name" value="tRNA_anti_2"/>
    <property type="match status" value="1"/>
</dbReference>
<evidence type="ECO:0000313" key="9">
    <source>
        <dbReference type="EMBL" id="ADU92288.1"/>
    </source>
</evidence>
<evidence type="ECO:0000313" key="10">
    <source>
        <dbReference type="Proteomes" id="UP000007472"/>
    </source>
</evidence>
<feature type="domain" description="Exonuclease VII large subunit C-terminal" evidence="7">
    <location>
        <begin position="144"/>
        <end position="431"/>
    </location>
</feature>
<evidence type="ECO:0000256" key="3">
    <source>
        <dbReference type="ARBA" id="ARBA00022801"/>
    </source>
</evidence>
<dbReference type="GO" id="GO:0008855">
    <property type="term" value="F:exodeoxyribonuclease VII activity"/>
    <property type="evidence" value="ECO:0007669"/>
    <property type="project" value="UniProtKB-UniRule"/>
</dbReference>
<dbReference type="Pfam" id="PF02601">
    <property type="entry name" value="Exonuc_VII_L"/>
    <property type="match status" value="1"/>
</dbReference>
<comment type="subunit">
    <text evidence="5">Heterooligomer composed of large and small subunits.</text>
</comment>
<dbReference type="PANTHER" id="PTHR30008">
    <property type="entry name" value="EXODEOXYRIBONUCLEASE 7 LARGE SUBUNIT"/>
    <property type="match status" value="1"/>
</dbReference>
<dbReference type="KEGG" id="teq:TEQUI_1374"/>
<reference evidence="9 10" key="1">
    <citation type="journal article" date="2011" name="J. Bacteriol.">
        <title>Genome sequence of Taylorella equigenitalis MCE9, the causative agent of contagious equine metritis.</title>
        <authorList>
            <person name="Hebert L."/>
            <person name="Moumen B."/>
            <person name="Duquesne F."/>
            <person name="Breuil M.F."/>
            <person name="Laugier C."/>
            <person name="Batto J.M."/>
            <person name="Renault P."/>
            <person name="Petry S."/>
        </authorList>
    </citation>
    <scope>NUCLEOTIDE SEQUENCE [LARGE SCALE GENOMIC DNA]</scope>
    <source>
        <strain evidence="9 10">MCE9</strain>
    </source>
</reference>
<keyword evidence="2 5" id="KW-0540">Nuclease</keyword>
<dbReference type="EC" id="3.1.11.6" evidence="5"/>
<keyword evidence="1 5" id="KW-0963">Cytoplasm</keyword>
<dbReference type="HAMAP" id="MF_00378">
    <property type="entry name" value="Exonuc_7_L"/>
    <property type="match status" value="1"/>
</dbReference>
<dbReference type="GO" id="GO:0005737">
    <property type="term" value="C:cytoplasm"/>
    <property type="evidence" value="ECO:0007669"/>
    <property type="project" value="UniProtKB-SubCell"/>
</dbReference>
<dbReference type="InterPro" id="IPR020579">
    <property type="entry name" value="Exonuc_VII_lsu_C"/>
</dbReference>
<comment type="function">
    <text evidence="5">Bidirectionally degrades single-stranded DNA into large acid-insoluble oligonucleotides, which are then degraded further into small acid-soluble oligonucleotides.</text>
</comment>
<dbReference type="Proteomes" id="UP000007472">
    <property type="component" value="Chromosome"/>
</dbReference>